<dbReference type="STRING" id="1137284.GCA_001418205_00457"/>
<name>A0A0K6IHN9_9GAMM</name>
<dbReference type="SUPFAM" id="SSF56925">
    <property type="entry name" value="OMPA-like"/>
    <property type="match status" value="1"/>
</dbReference>
<accession>A0A0K6IHN9</accession>
<evidence type="ECO:0000259" key="3">
    <source>
        <dbReference type="Pfam" id="PF13505"/>
    </source>
</evidence>
<evidence type="ECO:0000256" key="2">
    <source>
        <dbReference type="SAM" id="SignalP"/>
    </source>
</evidence>
<dbReference type="InterPro" id="IPR011250">
    <property type="entry name" value="OMP/PagP_B-barrel"/>
</dbReference>
<keyword evidence="5" id="KW-1185">Reference proteome</keyword>
<dbReference type="Pfam" id="PF13505">
    <property type="entry name" value="OMP_b-brl"/>
    <property type="match status" value="1"/>
</dbReference>
<dbReference type="Gene3D" id="2.40.160.20">
    <property type="match status" value="1"/>
</dbReference>
<feature type="signal peptide" evidence="2">
    <location>
        <begin position="1"/>
        <end position="23"/>
    </location>
</feature>
<reference evidence="5" key="1">
    <citation type="submission" date="2015-08" db="EMBL/GenBank/DDBJ databases">
        <authorList>
            <person name="Varghese N."/>
        </authorList>
    </citation>
    <scope>NUCLEOTIDE SEQUENCE [LARGE SCALE GENOMIC DNA]</scope>
    <source>
        <strain evidence="5">JCM 18476</strain>
    </source>
</reference>
<feature type="chain" id="PRO_5005505084" evidence="2">
    <location>
        <begin position="24"/>
        <end position="189"/>
    </location>
</feature>
<evidence type="ECO:0000313" key="4">
    <source>
        <dbReference type="EMBL" id="CUB02615.1"/>
    </source>
</evidence>
<keyword evidence="1 2" id="KW-0732">Signal</keyword>
<evidence type="ECO:0000256" key="1">
    <source>
        <dbReference type="ARBA" id="ARBA00022729"/>
    </source>
</evidence>
<proteinExistence type="predicted"/>
<dbReference type="AlphaFoldDB" id="A0A0K6IHN9"/>
<dbReference type="RefSeq" id="WP_055461568.1">
    <property type="nucleotide sequence ID" value="NZ_CYHG01000001.1"/>
</dbReference>
<organism evidence="4 5">
    <name type="scientific">Marinomonas fungiae</name>
    <dbReference type="NCBI Taxonomy" id="1137284"/>
    <lineage>
        <taxon>Bacteria</taxon>
        <taxon>Pseudomonadati</taxon>
        <taxon>Pseudomonadota</taxon>
        <taxon>Gammaproteobacteria</taxon>
        <taxon>Oceanospirillales</taxon>
        <taxon>Oceanospirillaceae</taxon>
        <taxon>Marinomonas</taxon>
    </lineage>
</organism>
<dbReference type="Proteomes" id="UP000182769">
    <property type="component" value="Unassembled WGS sequence"/>
</dbReference>
<dbReference type="EMBL" id="CYHG01000001">
    <property type="protein sequence ID" value="CUB02615.1"/>
    <property type="molecule type" value="Genomic_DNA"/>
</dbReference>
<evidence type="ECO:0000313" key="5">
    <source>
        <dbReference type="Proteomes" id="UP000182769"/>
    </source>
</evidence>
<gene>
    <name evidence="4" type="ORF">Ga0061065_101455</name>
</gene>
<feature type="domain" description="Outer membrane protein beta-barrel" evidence="3">
    <location>
        <begin position="11"/>
        <end position="189"/>
    </location>
</feature>
<dbReference type="InterPro" id="IPR027385">
    <property type="entry name" value="Beta-barrel_OMP"/>
</dbReference>
<sequence>MKKVMPILASSVALTAFASVAQAQDWSTHDSGLYVGGNYGYLKVDGDDDFDDNNDVWQGLVGYRFNQFFALEGGYTDFGSYGGSLANAETDGYSAAVKGILPLTDSIEFFAKAGQMWYDTDYTVAGLSGSSDDEALFAGAGLNFKLSEQLLLNAQYTWYDAELSVDDVDEDTDFDTNFNQASVGVEYRF</sequence>
<protein>
    <submittedName>
        <fullName evidence="4">Opacity protein and related surface antigens</fullName>
    </submittedName>
</protein>
<dbReference type="OrthoDB" id="7620169at2"/>